<dbReference type="Proteomes" id="UP000190626">
    <property type="component" value="Unassembled WGS sequence"/>
</dbReference>
<dbReference type="STRING" id="1469647.BC351_25020"/>
<dbReference type="PANTHER" id="PTHR43280:SF28">
    <property type="entry name" value="HTH-TYPE TRANSCRIPTIONAL ACTIVATOR RHAS"/>
    <property type="match status" value="1"/>
</dbReference>
<keyword evidence="7" id="KW-1185">Reference proteome</keyword>
<evidence type="ECO:0000313" key="7">
    <source>
        <dbReference type="Proteomes" id="UP000190626"/>
    </source>
</evidence>
<dbReference type="PROSITE" id="PS01124">
    <property type="entry name" value="HTH_ARAC_FAMILY_2"/>
    <property type="match status" value="1"/>
</dbReference>
<dbReference type="EMBL" id="MBTG01000013">
    <property type="protein sequence ID" value="OPH57135.1"/>
    <property type="molecule type" value="Genomic_DNA"/>
</dbReference>
<dbReference type="PRINTS" id="PR00032">
    <property type="entry name" value="HTHARAC"/>
</dbReference>
<dbReference type="Gene3D" id="1.10.10.60">
    <property type="entry name" value="Homeodomain-like"/>
    <property type="match status" value="2"/>
</dbReference>
<name>A0A1V4HJJ5_9BACL</name>
<dbReference type="InterPro" id="IPR020449">
    <property type="entry name" value="Tscrpt_reg_AraC-type_HTH"/>
</dbReference>
<feature type="transmembrane region" description="Helical" evidence="4">
    <location>
        <begin position="23"/>
        <end position="49"/>
    </location>
</feature>
<evidence type="ECO:0000256" key="3">
    <source>
        <dbReference type="ARBA" id="ARBA00023163"/>
    </source>
</evidence>
<dbReference type="SUPFAM" id="SSF46689">
    <property type="entry name" value="Homeodomain-like"/>
    <property type="match status" value="2"/>
</dbReference>
<sequence>MPNHKFPLKALFKLRLKEKTSSLFIRLFVSFLIIIALLVSFILFSVVYYRGGIKDEIIKYNTLSLQKTTENYENLIAVIHSSVLAVSLELEEVQSPSINYMNALSTMQKLRLVMSNRQLYLENILLMFQNSGYTLEKGRGTDVNTMFDRYYNSKDYNTSFWNDQYALPYKFQVLPASSFAESDSTGRMGERTLLPIVVKNEQLPNFYLIAMVEADTIYAQLHQTLDDQFYIINEADQPMYHSPGANQVSLPKFKYHSGYMIKDNIYYFYKKGASGLTYIHVVPDNTISSQVRWNFSFVLLLILTIAISLIASFLFSVRLNTPVKRIIEGIQKWNTHPLWESGIKEFNIIHHKISDILKSNQDMHQDMSEKESLLRYYAYSNVLKKIRHQHGDSTPWLPSDRPFVLVLFKVNYKANLYRLEVDEERATVFIREYINRIIAETFSDSLTFQMENDQILSIIFTEITDPNINHTLKQINHMMEAEREYCFLTITASGGTEDWNEAYQSGLEQLKKRKFDDETQIIVDTELQAANIRLTQAQEEELDANLYNGNDDVVLLLVRRVLARIRKSNESTQSVHQFAESILLHTQRNLQQRNIDHTFLRQTFAELQNCHTYEQLDTLLSSDIKRSALLVRELKDKRDHIIHYVYEYLENNYDKDITLDIMADKLHITRSYLSTYFKEKTGTNFVDYVNSVRIDKAKKLLLNPDIRIQDIAQFAGYQNINSFNRMFKKSTGFTPSEFRRNEQQ</sequence>
<feature type="domain" description="HTH araC/xylS-type" evidence="5">
    <location>
        <begin position="643"/>
        <end position="741"/>
    </location>
</feature>
<dbReference type="InterPro" id="IPR009057">
    <property type="entry name" value="Homeodomain-like_sf"/>
</dbReference>
<evidence type="ECO:0000256" key="1">
    <source>
        <dbReference type="ARBA" id="ARBA00023015"/>
    </source>
</evidence>
<dbReference type="SMART" id="SM00342">
    <property type="entry name" value="HTH_ARAC"/>
    <property type="match status" value="1"/>
</dbReference>
<dbReference type="GO" id="GO:0043565">
    <property type="term" value="F:sequence-specific DNA binding"/>
    <property type="evidence" value="ECO:0007669"/>
    <property type="project" value="InterPro"/>
</dbReference>
<proteinExistence type="predicted"/>
<dbReference type="RefSeq" id="WP_079413645.1">
    <property type="nucleotide sequence ID" value="NZ_MBTG01000013.1"/>
</dbReference>
<evidence type="ECO:0000313" key="6">
    <source>
        <dbReference type="EMBL" id="OPH57135.1"/>
    </source>
</evidence>
<dbReference type="Pfam" id="PF12833">
    <property type="entry name" value="HTH_18"/>
    <property type="match status" value="1"/>
</dbReference>
<keyword evidence="2" id="KW-0238">DNA-binding</keyword>
<evidence type="ECO:0000256" key="4">
    <source>
        <dbReference type="SAM" id="Phobius"/>
    </source>
</evidence>
<gene>
    <name evidence="6" type="ORF">BC351_25020</name>
</gene>
<reference evidence="7" key="1">
    <citation type="submission" date="2016-07" db="EMBL/GenBank/DDBJ databases">
        <authorList>
            <person name="Florea S."/>
            <person name="Webb J.S."/>
            <person name="Jaromczyk J."/>
            <person name="Schardl C.L."/>
        </authorList>
    </citation>
    <scope>NUCLEOTIDE SEQUENCE [LARGE SCALE GENOMIC DNA]</scope>
    <source>
        <strain evidence="7">CY1</strain>
    </source>
</reference>
<evidence type="ECO:0000259" key="5">
    <source>
        <dbReference type="PROSITE" id="PS01124"/>
    </source>
</evidence>
<keyword evidence="1" id="KW-0805">Transcription regulation</keyword>
<protein>
    <recommendedName>
        <fullName evidence="5">HTH araC/xylS-type domain-containing protein</fullName>
    </recommendedName>
</protein>
<dbReference type="InterPro" id="IPR018060">
    <property type="entry name" value="HTH_AraC"/>
</dbReference>
<dbReference type="AlphaFoldDB" id="A0A1V4HJJ5"/>
<dbReference type="PANTHER" id="PTHR43280">
    <property type="entry name" value="ARAC-FAMILY TRANSCRIPTIONAL REGULATOR"/>
    <property type="match status" value="1"/>
</dbReference>
<keyword evidence="3" id="KW-0804">Transcription</keyword>
<dbReference type="GO" id="GO:0003700">
    <property type="term" value="F:DNA-binding transcription factor activity"/>
    <property type="evidence" value="ECO:0007669"/>
    <property type="project" value="InterPro"/>
</dbReference>
<feature type="transmembrane region" description="Helical" evidence="4">
    <location>
        <begin position="293"/>
        <end position="315"/>
    </location>
</feature>
<dbReference type="OrthoDB" id="2647723at2"/>
<accession>A0A1V4HJJ5</accession>
<keyword evidence="4" id="KW-0812">Transmembrane</keyword>
<comment type="caution">
    <text evidence="6">The sequence shown here is derived from an EMBL/GenBank/DDBJ whole genome shotgun (WGS) entry which is preliminary data.</text>
</comment>
<organism evidence="6 7">
    <name type="scientific">Paenibacillus ferrarius</name>
    <dbReference type="NCBI Taxonomy" id="1469647"/>
    <lineage>
        <taxon>Bacteria</taxon>
        <taxon>Bacillati</taxon>
        <taxon>Bacillota</taxon>
        <taxon>Bacilli</taxon>
        <taxon>Bacillales</taxon>
        <taxon>Paenibacillaceae</taxon>
        <taxon>Paenibacillus</taxon>
    </lineage>
</organism>
<keyword evidence="4" id="KW-1133">Transmembrane helix</keyword>
<keyword evidence="4" id="KW-0472">Membrane</keyword>
<evidence type="ECO:0000256" key="2">
    <source>
        <dbReference type="ARBA" id="ARBA00023125"/>
    </source>
</evidence>